<evidence type="ECO:0000313" key="3">
    <source>
        <dbReference type="Proteomes" id="UP000050794"/>
    </source>
</evidence>
<sequence>MKTKRDGVTNGPKRSASAQQLQPVQPESNPIIDVVTRTRRHGTGPKKGRNFRLSHTGRHLASSAFVIS</sequence>
<protein>
    <submittedName>
        <fullName evidence="2 4">Uncharacterized protein</fullName>
    </submittedName>
</protein>
<feature type="region of interest" description="Disordered" evidence="1">
    <location>
        <begin position="1"/>
        <end position="28"/>
    </location>
</feature>
<dbReference type="AlphaFoldDB" id="A0A183VGW6"/>
<keyword evidence="3" id="KW-1185">Reference proteome</keyword>
<evidence type="ECO:0000256" key="1">
    <source>
        <dbReference type="SAM" id="MobiDB-lite"/>
    </source>
</evidence>
<dbReference type="Proteomes" id="UP000050794">
    <property type="component" value="Unassembled WGS sequence"/>
</dbReference>
<dbReference type="EMBL" id="UYWY01027910">
    <property type="protein sequence ID" value="VDM51307.1"/>
    <property type="molecule type" value="Genomic_DNA"/>
</dbReference>
<feature type="compositionally biased region" description="Polar residues" evidence="1">
    <location>
        <begin position="16"/>
        <end position="28"/>
    </location>
</feature>
<reference evidence="2 3" key="2">
    <citation type="submission" date="2018-11" db="EMBL/GenBank/DDBJ databases">
        <authorList>
            <consortium name="Pathogen Informatics"/>
        </authorList>
    </citation>
    <scope>NUCLEOTIDE SEQUENCE [LARGE SCALE GENOMIC DNA]</scope>
</reference>
<gene>
    <name evidence="2" type="ORF">TCNE_LOCUS19986</name>
</gene>
<evidence type="ECO:0000313" key="2">
    <source>
        <dbReference type="EMBL" id="VDM51307.1"/>
    </source>
</evidence>
<reference evidence="4" key="1">
    <citation type="submission" date="2016-06" db="UniProtKB">
        <authorList>
            <consortium name="WormBaseParasite"/>
        </authorList>
    </citation>
    <scope>IDENTIFICATION</scope>
</reference>
<accession>A0A183VGW6</accession>
<organism evidence="3 4">
    <name type="scientific">Toxocara canis</name>
    <name type="common">Canine roundworm</name>
    <dbReference type="NCBI Taxonomy" id="6265"/>
    <lineage>
        <taxon>Eukaryota</taxon>
        <taxon>Metazoa</taxon>
        <taxon>Ecdysozoa</taxon>
        <taxon>Nematoda</taxon>
        <taxon>Chromadorea</taxon>
        <taxon>Rhabditida</taxon>
        <taxon>Spirurina</taxon>
        <taxon>Ascaridomorpha</taxon>
        <taxon>Ascaridoidea</taxon>
        <taxon>Toxocaridae</taxon>
        <taxon>Toxocara</taxon>
    </lineage>
</organism>
<dbReference type="WBParaSite" id="TCNE_0001999001-mRNA-1">
    <property type="protein sequence ID" value="TCNE_0001999001-mRNA-1"/>
    <property type="gene ID" value="TCNE_0001999001"/>
</dbReference>
<evidence type="ECO:0000313" key="4">
    <source>
        <dbReference type="WBParaSite" id="TCNE_0001999001-mRNA-1"/>
    </source>
</evidence>
<name>A0A183VGW6_TOXCA</name>
<proteinExistence type="predicted"/>